<dbReference type="Pfam" id="PF18377">
    <property type="entry name" value="FERM_F2"/>
    <property type="match status" value="1"/>
</dbReference>
<keyword evidence="1" id="KW-0808">Transferase</keyword>
<feature type="compositionally biased region" description="Basic and acidic residues" evidence="4">
    <location>
        <begin position="297"/>
        <end position="311"/>
    </location>
</feature>
<name>A0ABM1EGC6_PRICU</name>
<dbReference type="SUPFAM" id="SSF56112">
    <property type="entry name" value="Protein kinase-like (PK-like)"/>
    <property type="match status" value="1"/>
</dbReference>
<dbReference type="InterPro" id="IPR036860">
    <property type="entry name" value="SH2_dom_sf"/>
</dbReference>
<dbReference type="InterPro" id="IPR000980">
    <property type="entry name" value="SH2"/>
</dbReference>
<keyword evidence="2" id="KW-0418">Kinase</keyword>
<dbReference type="InterPro" id="IPR051286">
    <property type="entry name" value="JAK"/>
</dbReference>
<dbReference type="Gene3D" id="3.30.505.10">
    <property type="entry name" value="SH2 domain"/>
    <property type="match status" value="1"/>
</dbReference>
<dbReference type="InterPro" id="IPR011009">
    <property type="entry name" value="Kinase-like_dom_sf"/>
</dbReference>
<feature type="compositionally biased region" description="Low complexity" evidence="4">
    <location>
        <begin position="277"/>
        <end position="296"/>
    </location>
</feature>
<accession>A0ABM1EGC6</accession>
<dbReference type="Gene3D" id="3.30.200.20">
    <property type="entry name" value="Phosphorylase Kinase, domain 1"/>
    <property type="match status" value="1"/>
</dbReference>
<feature type="region of interest" description="Disordered" evidence="4">
    <location>
        <begin position="893"/>
        <end position="919"/>
    </location>
</feature>
<gene>
    <name evidence="7" type="primary">LOC106812009</name>
</gene>
<dbReference type="Gene3D" id="1.10.510.10">
    <property type="entry name" value="Transferase(Phosphotransferase) domain 1"/>
    <property type="match status" value="1"/>
</dbReference>
<feature type="region of interest" description="Disordered" evidence="4">
    <location>
        <begin position="330"/>
        <end position="423"/>
    </location>
</feature>
<evidence type="ECO:0000259" key="5">
    <source>
        <dbReference type="PROSITE" id="PS50011"/>
    </source>
</evidence>
<keyword evidence="3" id="KW-0829">Tyrosine-protein kinase</keyword>
<dbReference type="GeneID" id="106812009"/>
<feature type="compositionally biased region" description="Low complexity" evidence="4">
    <location>
        <begin position="361"/>
        <end position="371"/>
    </location>
</feature>
<dbReference type="PROSITE" id="PS50011">
    <property type="entry name" value="PROTEIN_KINASE_DOM"/>
    <property type="match status" value="1"/>
</dbReference>
<organism evidence="6 7">
    <name type="scientific">Priapulus caudatus</name>
    <name type="common">Priapulid worm</name>
    <dbReference type="NCBI Taxonomy" id="37621"/>
    <lineage>
        <taxon>Eukaryota</taxon>
        <taxon>Metazoa</taxon>
        <taxon>Ecdysozoa</taxon>
        <taxon>Scalidophora</taxon>
        <taxon>Priapulida</taxon>
        <taxon>Priapulimorpha</taxon>
        <taxon>Priapulimorphida</taxon>
        <taxon>Priapulidae</taxon>
        <taxon>Priapulus</taxon>
    </lineage>
</organism>
<evidence type="ECO:0000256" key="2">
    <source>
        <dbReference type="ARBA" id="ARBA00022777"/>
    </source>
</evidence>
<dbReference type="Proteomes" id="UP000695022">
    <property type="component" value="Unplaced"/>
</dbReference>
<keyword evidence="6" id="KW-1185">Reference proteome</keyword>
<evidence type="ECO:0000313" key="7">
    <source>
        <dbReference type="RefSeq" id="XP_014671247.1"/>
    </source>
</evidence>
<feature type="domain" description="Protein kinase" evidence="5">
    <location>
        <begin position="626"/>
        <end position="902"/>
    </location>
</feature>
<dbReference type="SUPFAM" id="SSF55550">
    <property type="entry name" value="SH2 domain"/>
    <property type="match status" value="1"/>
</dbReference>
<dbReference type="PANTHER" id="PTHR45807">
    <property type="entry name" value="TYROSINE-PROTEIN KINASE HOPSCOTCH"/>
    <property type="match status" value="1"/>
</dbReference>
<reference evidence="7" key="1">
    <citation type="submission" date="2025-08" db="UniProtKB">
        <authorList>
            <consortium name="RefSeq"/>
        </authorList>
    </citation>
    <scope>IDENTIFICATION</scope>
</reference>
<protein>
    <submittedName>
        <fullName evidence="7">Tyrosine-protein kinase JAK1-like</fullName>
    </submittedName>
</protein>
<dbReference type="RefSeq" id="XP_014671247.1">
    <property type="nucleotide sequence ID" value="XM_014815761.1"/>
</dbReference>
<dbReference type="InterPro" id="IPR041046">
    <property type="entry name" value="FERM_F2"/>
</dbReference>
<sequence>MPSSSAAVATAESTIAWLHPGHRVTYAEGAPPLRVTFRFCYMVPDLNHQFSFDDGHGDKVLRLSRSTIRYLFHQCKHDLTTGKIPAVLHLKDAVKKCLGFALVDMLRIMRQEKIEGVRQLERKHSFKDMLPDGALSSFNLLERYYYAPKRFRKQLTIYNNIYKRHDEFFCMELYISQLLGTCKEVEYMQQRFPVRVSRSETTVEGEVRTIMQQAEIKISPFHAEQPGVRLKLSERKEWDHVCTIEELISLAFHKGAPVVVQLDDAQESPPPLPPRPISLRSPLPLTSPSLTLTNNELTHETNDDADFDHYRRMGAPPAAALANEFVFEHETSEQTSRGGQIDDAVLLPPGGSTSIVDMTGSLATTTATSLTDLEPSSPEGASGSNESCEDPSSDTAPGTDEQPENSDSGNATEREPPAGAATIVKRTCRVDIMRKNGPPEFLEFESESMAEAFVMLLDGYYRLTEKFHFNLCTAFVSPSLEELKRNKCHGAVSKGVCIGKLKERAQWKEGCYLVRESSTQYDQVCLDVCVQDQARPTSFTLQVVKKKGRYSLKDQDDALFTDIMSLVRRIGDSQQIPLSRCIHPLETDKSNLLMCRKRRQQKEEQMVAVNTEFLQPHIIPSEQLSLSAGAVMARGTFLEVHKATWELQNNMPVAVQCLRSETFTADLMKEYQDSCSRFVFLRQESLVRVYGVQLSPFALIVEQLPLGPLDQYLQAHRTKLKPVDLVEAAAFLANGLWYMEDKAVCHGNIRCCNVMACHDATGKFRVKLSDPGLPSTHADRIHWLPPENFAVINDARSYRPSRRADIWAFGTTLWEIFEFGARPRVDDLDAVEYLSQTLSDTEKLVYAYMQGARLQQPGVLATLQEECLGIERDIYMGVIMRCWARESANCGSAHEPLPRPATPPSSSASRRLHDVSYLE</sequence>
<dbReference type="InterPro" id="IPR001245">
    <property type="entry name" value="Ser-Thr/Tyr_kinase_cat_dom"/>
</dbReference>
<dbReference type="Pfam" id="PF07714">
    <property type="entry name" value="PK_Tyr_Ser-Thr"/>
    <property type="match status" value="1"/>
</dbReference>
<dbReference type="PANTHER" id="PTHR45807:SF7">
    <property type="entry name" value="TYROSINE-PROTEIN KINASE HOPSCOTCH"/>
    <property type="match status" value="1"/>
</dbReference>
<evidence type="ECO:0000313" key="6">
    <source>
        <dbReference type="Proteomes" id="UP000695022"/>
    </source>
</evidence>
<proteinExistence type="predicted"/>
<dbReference type="Pfam" id="PF21990">
    <property type="entry name" value="SH2_1"/>
    <property type="match status" value="1"/>
</dbReference>
<evidence type="ECO:0000256" key="1">
    <source>
        <dbReference type="ARBA" id="ARBA00022679"/>
    </source>
</evidence>
<evidence type="ECO:0000256" key="3">
    <source>
        <dbReference type="ARBA" id="ARBA00023137"/>
    </source>
</evidence>
<dbReference type="InterPro" id="IPR000719">
    <property type="entry name" value="Prot_kinase_dom"/>
</dbReference>
<feature type="region of interest" description="Disordered" evidence="4">
    <location>
        <begin position="264"/>
        <end position="311"/>
    </location>
</feature>
<evidence type="ECO:0000256" key="4">
    <source>
        <dbReference type="SAM" id="MobiDB-lite"/>
    </source>
</evidence>